<keyword evidence="8 12" id="KW-0862">Zinc</keyword>
<dbReference type="InterPro" id="IPR022776">
    <property type="entry name" value="TRM13/UPF0224_CHHC_Znf_dom"/>
</dbReference>
<dbReference type="InterPro" id="IPR039044">
    <property type="entry name" value="Trm13"/>
</dbReference>
<organism evidence="15 16">
    <name type="scientific">Manduca sexta</name>
    <name type="common">Tobacco hawkmoth</name>
    <name type="synonym">Tobacco hornworm</name>
    <dbReference type="NCBI Taxonomy" id="7130"/>
    <lineage>
        <taxon>Eukaryota</taxon>
        <taxon>Metazoa</taxon>
        <taxon>Ecdysozoa</taxon>
        <taxon>Arthropoda</taxon>
        <taxon>Hexapoda</taxon>
        <taxon>Insecta</taxon>
        <taxon>Pterygota</taxon>
        <taxon>Neoptera</taxon>
        <taxon>Endopterygota</taxon>
        <taxon>Lepidoptera</taxon>
        <taxon>Glossata</taxon>
        <taxon>Ditrysia</taxon>
        <taxon>Bombycoidea</taxon>
        <taxon>Sphingidae</taxon>
        <taxon>Sphinginae</taxon>
        <taxon>Sphingini</taxon>
        <taxon>Manduca</taxon>
    </lineage>
</organism>
<dbReference type="AlphaFoldDB" id="A0A922CJJ4"/>
<dbReference type="GO" id="GO:0008270">
    <property type="term" value="F:zinc ion binding"/>
    <property type="evidence" value="ECO:0007669"/>
    <property type="project" value="UniProtKB-KW"/>
</dbReference>
<dbReference type="PANTHER" id="PTHR12998:SF0">
    <property type="entry name" value="TRNA:M(4)X MODIFICATION ENZYME TRM13 HOMOLOG"/>
    <property type="match status" value="1"/>
</dbReference>
<comment type="catalytic activity">
    <reaction evidence="9 12">
        <text>cytidine(4) in tRNA(Pro) + S-adenosyl-L-methionine = 2'-O-methylcytidine(4) in tRNA(Pro) + S-adenosyl-L-homocysteine + H(+)</text>
        <dbReference type="Rhea" id="RHEA:32767"/>
        <dbReference type="Rhea" id="RHEA-COMP:10397"/>
        <dbReference type="Rhea" id="RHEA-COMP:10398"/>
        <dbReference type="ChEBI" id="CHEBI:15378"/>
        <dbReference type="ChEBI" id="CHEBI:57856"/>
        <dbReference type="ChEBI" id="CHEBI:59789"/>
        <dbReference type="ChEBI" id="CHEBI:74495"/>
        <dbReference type="ChEBI" id="CHEBI:82748"/>
        <dbReference type="EC" id="2.1.1.225"/>
    </reaction>
</comment>
<gene>
    <name evidence="15" type="ORF">O3G_MSEX005517</name>
</gene>
<dbReference type="PANTHER" id="PTHR12998">
    <property type="entry name" value="TRNA:M(4)X MODIFICATION ENZYME TRM13 HOMOLOG"/>
    <property type="match status" value="1"/>
</dbReference>
<comment type="catalytic activity">
    <reaction evidence="11 12">
        <text>adenosine(4) in tRNA(His) + S-adenosyl-L-methionine = 2'-O-methyladenosine(4) in tRNA(His) + S-adenosyl-L-homocysteine + H(+)</text>
        <dbReference type="Rhea" id="RHEA:43196"/>
        <dbReference type="Rhea" id="RHEA-COMP:10401"/>
        <dbReference type="Rhea" id="RHEA-COMP:10402"/>
        <dbReference type="ChEBI" id="CHEBI:15378"/>
        <dbReference type="ChEBI" id="CHEBI:57856"/>
        <dbReference type="ChEBI" id="CHEBI:59789"/>
        <dbReference type="ChEBI" id="CHEBI:74411"/>
        <dbReference type="ChEBI" id="CHEBI:74477"/>
        <dbReference type="EC" id="2.1.1.225"/>
    </reaction>
</comment>
<comment type="similarity">
    <text evidence="1 12">Belongs to the methyltransferase TRM13 family.</text>
</comment>
<evidence type="ECO:0000256" key="7">
    <source>
        <dbReference type="ARBA" id="ARBA00022771"/>
    </source>
</evidence>
<evidence type="ECO:0000256" key="8">
    <source>
        <dbReference type="ARBA" id="ARBA00022833"/>
    </source>
</evidence>
<keyword evidence="6 12" id="KW-0479">Metal-binding</keyword>
<evidence type="ECO:0000256" key="13">
    <source>
        <dbReference type="SAM" id="MobiDB-lite"/>
    </source>
</evidence>
<proteinExistence type="inferred from homology"/>
<name>A0A922CJJ4_MANSE</name>
<evidence type="ECO:0000256" key="4">
    <source>
        <dbReference type="ARBA" id="ARBA00022691"/>
    </source>
</evidence>
<dbReference type="PROSITE" id="PS51800">
    <property type="entry name" value="ZF_CHHC_U11_48K"/>
    <property type="match status" value="1"/>
</dbReference>
<evidence type="ECO:0000256" key="12">
    <source>
        <dbReference type="RuleBase" id="RU367103"/>
    </source>
</evidence>
<dbReference type="Pfam" id="PF05206">
    <property type="entry name" value="TRM13"/>
    <property type="match status" value="1"/>
</dbReference>
<evidence type="ECO:0000256" key="9">
    <source>
        <dbReference type="ARBA" id="ARBA00048165"/>
    </source>
</evidence>
<dbReference type="InterPro" id="IPR007871">
    <property type="entry name" value="Methyltransferase_TRM13"/>
</dbReference>
<evidence type="ECO:0000256" key="11">
    <source>
        <dbReference type="ARBA" id="ARBA00049393"/>
    </source>
</evidence>
<dbReference type="GO" id="GO:0106050">
    <property type="term" value="F:tRNA 2'-O-methyltransferase activity"/>
    <property type="evidence" value="ECO:0007669"/>
    <property type="project" value="UniProtKB-UniRule"/>
</dbReference>
<sequence>MTDIIKLENNLNVPQCQYFVVRKKRLCRMTVRPGKQYCGEHEPQPKTVDNKEDKRIPCPNDPKHTCYISKLEKHLSICNARAVDLPPYIVQNINAPSDLDAYPRRLLSQIPVESLMQVIDKVNLLYDKCIKEHITWAPQHPIHTTVLEEFNEPNRTESSLRHLRQVSSLLWLIENEGLVSDNTCYVELGAGKGHLSYYACCAWCSPASKSGVLLVDRASLRHKRDNKLTDKSTQRIRADLAHLALHLVPAVADCVTVLGFAKHLCGIATDYALRCITAEGVLEKAKGIVLATCCHHRCEHAGYIANKQLQDLGINSEDLNAMLGMVSWATCGYGRSREVRKRLEAQKNSEQATEYQTDLDHSEDQADSELNDLSDSKDQSDSLSSKDQNCNLSIEEESTPTDHNDVSNFKAQLTKEYKEQVGRKAKALLDWGRVLYLREKGFEAKLLYYVPTSVSLENVCIVAKKVV</sequence>
<keyword evidence="7 12" id="KW-0863">Zinc-finger</keyword>
<evidence type="ECO:0000256" key="5">
    <source>
        <dbReference type="ARBA" id="ARBA00022694"/>
    </source>
</evidence>
<reference evidence="15" key="1">
    <citation type="journal article" date="2016" name="Insect Biochem. Mol. Biol.">
        <title>Multifaceted biological insights from a draft genome sequence of the tobacco hornworm moth, Manduca sexta.</title>
        <authorList>
            <person name="Kanost M.R."/>
            <person name="Arrese E.L."/>
            <person name="Cao X."/>
            <person name="Chen Y.R."/>
            <person name="Chellapilla S."/>
            <person name="Goldsmith M.R."/>
            <person name="Grosse-Wilde E."/>
            <person name="Heckel D.G."/>
            <person name="Herndon N."/>
            <person name="Jiang H."/>
            <person name="Papanicolaou A."/>
            <person name="Qu J."/>
            <person name="Soulages J.L."/>
            <person name="Vogel H."/>
            <person name="Walters J."/>
            <person name="Waterhouse R.M."/>
            <person name="Ahn S.J."/>
            <person name="Almeida F.C."/>
            <person name="An C."/>
            <person name="Aqrawi P."/>
            <person name="Bretschneider A."/>
            <person name="Bryant W.B."/>
            <person name="Bucks S."/>
            <person name="Chao H."/>
            <person name="Chevignon G."/>
            <person name="Christen J.M."/>
            <person name="Clarke D.F."/>
            <person name="Dittmer N.T."/>
            <person name="Ferguson L.C.F."/>
            <person name="Garavelou S."/>
            <person name="Gordon K.H.J."/>
            <person name="Gunaratna R.T."/>
            <person name="Han Y."/>
            <person name="Hauser F."/>
            <person name="He Y."/>
            <person name="Heidel-Fischer H."/>
            <person name="Hirsh A."/>
            <person name="Hu Y."/>
            <person name="Jiang H."/>
            <person name="Kalra D."/>
            <person name="Klinner C."/>
            <person name="Konig C."/>
            <person name="Kovar C."/>
            <person name="Kroll A.R."/>
            <person name="Kuwar S.S."/>
            <person name="Lee S.L."/>
            <person name="Lehman R."/>
            <person name="Li K."/>
            <person name="Li Z."/>
            <person name="Liang H."/>
            <person name="Lovelace S."/>
            <person name="Lu Z."/>
            <person name="Mansfield J.H."/>
            <person name="McCulloch K.J."/>
            <person name="Mathew T."/>
            <person name="Morton B."/>
            <person name="Muzny D.M."/>
            <person name="Neunemann D."/>
            <person name="Ongeri F."/>
            <person name="Pauchet Y."/>
            <person name="Pu L.L."/>
            <person name="Pyrousis I."/>
            <person name="Rao X.J."/>
            <person name="Redding A."/>
            <person name="Roesel C."/>
            <person name="Sanchez-Gracia A."/>
            <person name="Schaack S."/>
            <person name="Shukla A."/>
            <person name="Tetreau G."/>
            <person name="Wang Y."/>
            <person name="Xiong G.H."/>
            <person name="Traut W."/>
            <person name="Walsh T.K."/>
            <person name="Worley K.C."/>
            <person name="Wu D."/>
            <person name="Wu W."/>
            <person name="Wu Y.Q."/>
            <person name="Zhang X."/>
            <person name="Zou Z."/>
            <person name="Zucker H."/>
            <person name="Briscoe A.D."/>
            <person name="Burmester T."/>
            <person name="Clem R.J."/>
            <person name="Feyereisen R."/>
            <person name="Grimmelikhuijzen C.J.P."/>
            <person name="Hamodrakas S.J."/>
            <person name="Hansson B.S."/>
            <person name="Huguet E."/>
            <person name="Jermiin L.S."/>
            <person name="Lan Q."/>
            <person name="Lehman H.K."/>
            <person name="Lorenzen M."/>
            <person name="Merzendorfer H."/>
            <person name="Michalopoulos I."/>
            <person name="Morton D.B."/>
            <person name="Muthukrishnan S."/>
            <person name="Oakeshott J.G."/>
            <person name="Palmer W."/>
            <person name="Park Y."/>
            <person name="Passarelli A.L."/>
            <person name="Rozas J."/>
            <person name="Schwartz L.M."/>
            <person name="Smith W."/>
            <person name="Southgate A."/>
            <person name="Vilcinskas A."/>
            <person name="Vogt R."/>
            <person name="Wang P."/>
            <person name="Werren J."/>
            <person name="Yu X.Q."/>
            <person name="Zhou J.J."/>
            <person name="Brown S.J."/>
            <person name="Scherer S.E."/>
            <person name="Richards S."/>
            <person name="Blissard G.W."/>
        </authorList>
    </citation>
    <scope>NUCLEOTIDE SEQUENCE</scope>
</reference>
<comment type="catalytic activity">
    <reaction evidence="10 12">
        <text>cytidine(4) in tRNA(Gly)(GCC) + S-adenosyl-L-methionine = 2'-O-methylcytidine(4) in tRNA(Gly)(GCC) + S-adenosyl-L-homocysteine + H(+)</text>
        <dbReference type="Rhea" id="RHEA:43192"/>
        <dbReference type="Rhea" id="RHEA-COMP:10399"/>
        <dbReference type="Rhea" id="RHEA-COMP:10400"/>
        <dbReference type="ChEBI" id="CHEBI:15378"/>
        <dbReference type="ChEBI" id="CHEBI:57856"/>
        <dbReference type="ChEBI" id="CHEBI:59789"/>
        <dbReference type="ChEBI" id="CHEBI:74495"/>
        <dbReference type="ChEBI" id="CHEBI:82748"/>
        <dbReference type="EC" id="2.1.1.225"/>
    </reaction>
</comment>
<evidence type="ECO:0000256" key="10">
    <source>
        <dbReference type="ARBA" id="ARBA00048635"/>
    </source>
</evidence>
<comment type="caution">
    <text evidence="15">The sequence shown here is derived from an EMBL/GenBank/DDBJ whole genome shotgun (WGS) entry which is preliminary data.</text>
</comment>
<evidence type="ECO:0000313" key="16">
    <source>
        <dbReference type="Proteomes" id="UP000791440"/>
    </source>
</evidence>
<dbReference type="EMBL" id="JH668358">
    <property type="protein sequence ID" value="KAG6448492.1"/>
    <property type="molecule type" value="Genomic_DNA"/>
</dbReference>
<feature type="domain" description="CHHC U11-48K-type" evidence="14">
    <location>
        <begin position="55"/>
        <end position="82"/>
    </location>
</feature>
<keyword evidence="16" id="KW-1185">Reference proteome</keyword>
<keyword evidence="4 12" id="KW-0949">S-adenosyl-L-methionine</keyword>
<evidence type="ECO:0000313" key="15">
    <source>
        <dbReference type="EMBL" id="KAG6448492.1"/>
    </source>
</evidence>
<dbReference type="EC" id="2.1.1.225" evidence="12"/>
<reference evidence="15" key="2">
    <citation type="submission" date="2020-12" db="EMBL/GenBank/DDBJ databases">
        <authorList>
            <person name="Kanost M."/>
        </authorList>
    </citation>
    <scope>NUCLEOTIDE SEQUENCE</scope>
</reference>
<evidence type="ECO:0000256" key="2">
    <source>
        <dbReference type="ARBA" id="ARBA00022603"/>
    </source>
</evidence>
<evidence type="ECO:0000259" key="14">
    <source>
        <dbReference type="PROSITE" id="PS51800"/>
    </source>
</evidence>
<keyword evidence="2 12" id="KW-0489">Methyltransferase</keyword>
<keyword evidence="5 12" id="KW-0819">tRNA processing</keyword>
<evidence type="ECO:0000256" key="3">
    <source>
        <dbReference type="ARBA" id="ARBA00022679"/>
    </source>
</evidence>
<dbReference type="Proteomes" id="UP000791440">
    <property type="component" value="Unassembled WGS sequence"/>
</dbReference>
<keyword evidence="3 12" id="KW-0808">Transferase</keyword>
<dbReference type="Pfam" id="PF05253">
    <property type="entry name" value="zf-U11-48K"/>
    <property type="match status" value="1"/>
</dbReference>
<comment type="function">
    <text evidence="12">tRNA methylase which 2'-O-methylates cytidine(4) in tRNA(Pro) and tRNA(Gly)(GCC), and adenosine(4) in tRNA(His).</text>
</comment>
<protein>
    <recommendedName>
        <fullName evidence="12">tRNA:m(4)X modification enzyme TRM13</fullName>
        <ecNumber evidence="12">2.1.1.225</ecNumber>
    </recommendedName>
</protein>
<dbReference type="Pfam" id="PF11722">
    <property type="entry name" value="zf-TRM13_CCCH"/>
    <property type="match status" value="1"/>
</dbReference>
<evidence type="ECO:0000256" key="1">
    <source>
        <dbReference type="ARBA" id="ARBA00005265"/>
    </source>
</evidence>
<dbReference type="InterPro" id="IPR021721">
    <property type="entry name" value="Znf_CCCH-type_TRM13"/>
</dbReference>
<evidence type="ECO:0000256" key="6">
    <source>
        <dbReference type="ARBA" id="ARBA00022723"/>
    </source>
</evidence>
<feature type="region of interest" description="Disordered" evidence="13">
    <location>
        <begin position="343"/>
        <end position="389"/>
    </location>
</feature>
<accession>A0A922CJJ4</accession>
<dbReference type="GO" id="GO:0030488">
    <property type="term" value="P:tRNA methylation"/>
    <property type="evidence" value="ECO:0007669"/>
    <property type="project" value="InterPro"/>
</dbReference>